<dbReference type="RefSeq" id="WP_115772418.1">
    <property type="nucleotide sequence ID" value="NZ_PIOC01000010.1"/>
</dbReference>
<sequence length="61" mass="6786">MFSAGAFLQAMIPLYVMVAIGLGARKINILSDHANQVITQLMLYITLLALILFSFVDDVNW</sequence>
<evidence type="ECO:0000313" key="2">
    <source>
        <dbReference type="EMBL" id="RDW20335.1"/>
    </source>
</evidence>
<keyword evidence="1" id="KW-0812">Transmembrane</keyword>
<name>A0A3D8Q037_9BACI</name>
<feature type="transmembrane region" description="Helical" evidence="1">
    <location>
        <begin position="6"/>
        <end position="25"/>
    </location>
</feature>
<organism evidence="2 3">
    <name type="scientific">Oceanobacillus arenosus</name>
    <dbReference type="NCBI Taxonomy" id="1229153"/>
    <lineage>
        <taxon>Bacteria</taxon>
        <taxon>Bacillati</taxon>
        <taxon>Bacillota</taxon>
        <taxon>Bacilli</taxon>
        <taxon>Bacillales</taxon>
        <taxon>Bacillaceae</taxon>
        <taxon>Oceanobacillus</taxon>
    </lineage>
</organism>
<protein>
    <submittedName>
        <fullName evidence="2">Uncharacterized protein</fullName>
    </submittedName>
</protein>
<dbReference type="EMBL" id="PIOC01000010">
    <property type="protein sequence ID" value="RDW20335.1"/>
    <property type="molecule type" value="Genomic_DNA"/>
</dbReference>
<keyword evidence="1" id="KW-1133">Transmembrane helix</keyword>
<evidence type="ECO:0000256" key="1">
    <source>
        <dbReference type="SAM" id="Phobius"/>
    </source>
</evidence>
<accession>A0A3D8Q037</accession>
<comment type="caution">
    <text evidence="2">The sequence shown here is derived from an EMBL/GenBank/DDBJ whole genome shotgun (WGS) entry which is preliminary data.</text>
</comment>
<gene>
    <name evidence="2" type="ORF">CWR48_06525</name>
</gene>
<reference evidence="3" key="1">
    <citation type="submission" date="2017-11" db="EMBL/GenBank/DDBJ databases">
        <authorList>
            <person name="Zhu W."/>
        </authorList>
    </citation>
    <scope>NUCLEOTIDE SEQUENCE [LARGE SCALE GENOMIC DNA]</scope>
    <source>
        <strain evidence="3">CAU 1183</strain>
    </source>
</reference>
<dbReference type="AlphaFoldDB" id="A0A3D8Q037"/>
<dbReference type="Proteomes" id="UP000257143">
    <property type="component" value="Unassembled WGS sequence"/>
</dbReference>
<feature type="transmembrane region" description="Helical" evidence="1">
    <location>
        <begin position="37"/>
        <end position="56"/>
    </location>
</feature>
<proteinExistence type="predicted"/>
<keyword evidence="3" id="KW-1185">Reference proteome</keyword>
<evidence type="ECO:0000313" key="3">
    <source>
        <dbReference type="Proteomes" id="UP000257143"/>
    </source>
</evidence>
<keyword evidence="1" id="KW-0472">Membrane</keyword>